<dbReference type="InterPro" id="IPR007867">
    <property type="entry name" value="GMC_OxRtase_C"/>
</dbReference>
<dbReference type="AlphaFoldDB" id="A0A9P7YPH3"/>
<evidence type="ECO:0000256" key="1">
    <source>
        <dbReference type="ARBA" id="ARBA00010790"/>
    </source>
</evidence>
<comment type="cofactor">
    <cofactor evidence="3">
        <name>FAD</name>
        <dbReference type="ChEBI" id="CHEBI:57692"/>
    </cofactor>
</comment>
<dbReference type="Gene3D" id="3.30.560.10">
    <property type="entry name" value="Glucose Oxidase, domain 3"/>
    <property type="match status" value="1"/>
</dbReference>
<feature type="domain" description="Glucose-methanol-choline oxidoreductase N-terminal" evidence="4">
    <location>
        <begin position="291"/>
        <end position="305"/>
    </location>
</feature>
<dbReference type="GO" id="GO:0016614">
    <property type="term" value="F:oxidoreductase activity, acting on CH-OH group of donors"/>
    <property type="evidence" value="ECO:0007669"/>
    <property type="project" value="InterPro"/>
</dbReference>
<feature type="active site" description="Proton donor" evidence="2">
    <location>
        <position position="533"/>
    </location>
</feature>
<dbReference type="SUPFAM" id="SSF51905">
    <property type="entry name" value="FAD/NAD(P)-binding domain"/>
    <property type="match status" value="1"/>
</dbReference>
<feature type="binding site" evidence="3">
    <location>
        <position position="246"/>
    </location>
    <ligand>
        <name>FAD</name>
        <dbReference type="ChEBI" id="CHEBI:57692"/>
    </ligand>
</feature>
<name>A0A9P7YPH3_9HELO</name>
<dbReference type="PANTHER" id="PTHR11552">
    <property type="entry name" value="GLUCOSE-METHANOL-CHOLINE GMC OXIDOREDUCTASE"/>
    <property type="match status" value="1"/>
</dbReference>
<evidence type="ECO:0000313" key="6">
    <source>
        <dbReference type="Proteomes" id="UP000824998"/>
    </source>
</evidence>
<comment type="caution">
    <text evidence="5">The sequence shown here is derived from an EMBL/GenBank/DDBJ whole genome shotgun (WGS) entry which is preliminary data.</text>
</comment>
<dbReference type="InterPro" id="IPR000172">
    <property type="entry name" value="GMC_OxRdtase_N"/>
</dbReference>
<accession>A0A9P7YPH3</accession>
<feature type="active site" description="Proton acceptor" evidence="2">
    <location>
        <position position="578"/>
    </location>
</feature>
<evidence type="ECO:0000256" key="2">
    <source>
        <dbReference type="PIRSR" id="PIRSR000137-1"/>
    </source>
</evidence>
<dbReference type="GO" id="GO:0050660">
    <property type="term" value="F:flavin adenine dinucleotide binding"/>
    <property type="evidence" value="ECO:0007669"/>
    <property type="project" value="InterPro"/>
</dbReference>
<dbReference type="OrthoDB" id="269227at2759"/>
<dbReference type="Gene3D" id="3.50.50.60">
    <property type="entry name" value="FAD/NAD(P)-binding domain"/>
    <property type="match status" value="1"/>
</dbReference>
<dbReference type="InterPro" id="IPR012132">
    <property type="entry name" value="GMC_OxRdtase"/>
</dbReference>
<dbReference type="PIRSF" id="PIRSF000137">
    <property type="entry name" value="Alcohol_oxidase"/>
    <property type="match status" value="1"/>
</dbReference>
<dbReference type="Pfam" id="PF00732">
    <property type="entry name" value="GMC_oxred_N"/>
    <property type="match status" value="1"/>
</dbReference>
<dbReference type="Proteomes" id="UP000824998">
    <property type="component" value="Unassembled WGS sequence"/>
</dbReference>
<evidence type="ECO:0000259" key="4">
    <source>
        <dbReference type="PROSITE" id="PS00624"/>
    </source>
</evidence>
<dbReference type="InterPro" id="IPR036188">
    <property type="entry name" value="FAD/NAD-bd_sf"/>
</dbReference>
<organism evidence="5 6">
    <name type="scientific">Amylocarpus encephaloides</name>
    <dbReference type="NCBI Taxonomy" id="45428"/>
    <lineage>
        <taxon>Eukaryota</taxon>
        <taxon>Fungi</taxon>
        <taxon>Dikarya</taxon>
        <taxon>Ascomycota</taxon>
        <taxon>Pezizomycotina</taxon>
        <taxon>Leotiomycetes</taxon>
        <taxon>Helotiales</taxon>
        <taxon>Helotiales incertae sedis</taxon>
        <taxon>Amylocarpus</taxon>
    </lineage>
</organism>
<keyword evidence="6" id="KW-1185">Reference proteome</keyword>
<comment type="similarity">
    <text evidence="1">Belongs to the GMC oxidoreductase family.</text>
</comment>
<dbReference type="SUPFAM" id="SSF54373">
    <property type="entry name" value="FAD-linked reductases, C-terminal domain"/>
    <property type="match status" value="1"/>
</dbReference>
<feature type="binding site" evidence="3">
    <location>
        <position position="101"/>
    </location>
    <ligand>
        <name>FAD</name>
        <dbReference type="ChEBI" id="CHEBI:57692"/>
    </ligand>
</feature>
<protein>
    <recommendedName>
        <fullName evidence="4">Glucose-methanol-choline oxidoreductase N-terminal domain-containing protein</fullName>
    </recommendedName>
</protein>
<evidence type="ECO:0000256" key="3">
    <source>
        <dbReference type="PIRSR" id="PIRSR000137-2"/>
    </source>
</evidence>
<reference evidence="5" key="1">
    <citation type="journal article" date="2021" name="IMA Fungus">
        <title>Genomic characterization of three marine fungi, including Emericellopsis atlantica sp. nov. with signatures of a generalist lifestyle and marine biomass degradation.</title>
        <authorList>
            <person name="Hagestad O.C."/>
            <person name="Hou L."/>
            <person name="Andersen J.H."/>
            <person name="Hansen E.H."/>
            <person name="Altermark B."/>
            <person name="Li C."/>
            <person name="Kuhnert E."/>
            <person name="Cox R.J."/>
            <person name="Crous P.W."/>
            <person name="Spatafora J.W."/>
            <person name="Lail K."/>
            <person name="Amirebrahimi M."/>
            <person name="Lipzen A."/>
            <person name="Pangilinan J."/>
            <person name="Andreopoulos W."/>
            <person name="Hayes R.D."/>
            <person name="Ng V."/>
            <person name="Grigoriev I.V."/>
            <person name="Jackson S.A."/>
            <person name="Sutton T.D.S."/>
            <person name="Dobson A.D.W."/>
            <person name="Rama T."/>
        </authorList>
    </citation>
    <scope>NUCLEOTIDE SEQUENCE</scope>
    <source>
        <strain evidence="5">TRa018bII</strain>
    </source>
</reference>
<keyword evidence="3" id="KW-0285">Flavoprotein</keyword>
<feature type="binding site" evidence="3">
    <location>
        <begin position="109"/>
        <end position="112"/>
    </location>
    <ligand>
        <name>FAD</name>
        <dbReference type="ChEBI" id="CHEBI:57692"/>
    </ligand>
</feature>
<sequence length="598" mass="66411">MWFPFSPRYPERRADEVDSKEYDYIVVGGGTAGCALASRLSEDPEISVLLLERGPVNDTWLSRVPLIGSNILTSDWGAANWLCEPMKFCNDRRSRFFCGEVLGGGSRINGMVYTRGTAADFNAWGALGHPEWSYDKVLPYFVKSEKALNQPKSEYRGDSGPWITRTFPYLSWPFRVYRVFVEIAEAMGFVRIIDTNSPDCPADGIALFDSTVNEANQRVSTLEAYLPREIALQRRGHLTICANTLVSQITSNEADRSKTHRAEKVLFKSVDPKTSKVFSAKVKKEVIVCSGAIGSPQVLMLSGIGPREHLEQNGIKVVRDLPGVGSELTDHIGLPIAWETPLHESLAAMANSPVLKGGLEFMKYVFFGSGLLSIPVQTLSIFARTLSLSADGTKLVTTSPRAKIYRPEDHIPDLEIMPLAINSSDNFEEHQRLYSKIGIFSLLATLLQPKSRGTVRLASLNPHDRPKVDFGLLSDPEDFEVARTAIRLSLKLGKDVKDSGFPLLRNLTFSEEDQGNDEKVDEFIRDRARTTYHYASTCRMAAEDDPAPGVVDDELRVHGFHNLRVCDASVFPKIVSSHLQAPVVMAAEKLADMIKKNL</sequence>
<dbReference type="PROSITE" id="PS00624">
    <property type="entry name" value="GMC_OXRED_2"/>
    <property type="match status" value="1"/>
</dbReference>
<keyword evidence="3" id="KW-0274">FAD</keyword>
<dbReference type="Pfam" id="PF05199">
    <property type="entry name" value="GMC_oxred_C"/>
    <property type="match status" value="1"/>
</dbReference>
<evidence type="ECO:0000313" key="5">
    <source>
        <dbReference type="EMBL" id="KAG9237429.1"/>
    </source>
</evidence>
<dbReference type="PANTHER" id="PTHR11552:SF219">
    <property type="entry name" value="GLUCOSE-METHANOL-CHOLINE OXIDOREDUCTASE N-TERMINAL DOMAIN-CONTAINING PROTEIN"/>
    <property type="match status" value="1"/>
</dbReference>
<proteinExistence type="inferred from homology"/>
<gene>
    <name evidence="5" type="ORF">BJ875DRAFT_370072</name>
</gene>
<dbReference type="EMBL" id="MU251387">
    <property type="protein sequence ID" value="KAG9237429.1"/>
    <property type="molecule type" value="Genomic_DNA"/>
</dbReference>